<name>A0ABR1BLM2_NECAM</name>
<dbReference type="Pfam" id="PF00965">
    <property type="entry name" value="TIMP"/>
    <property type="match status" value="1"/>
</dbReference>
<feature type="signal peptide" evidence="4">
    <location>
        <begin position="1"/>
        <end position="20"/>
    </location>
</feature>
<dbReference type="InterPro" id="IPR001134">
    <property type="entry name" value="Netrin_domain"/>
</dbReference>
<evidence type="ECO:0000256" key="1">
    <source>
        <dbReference type="ARBA" id="ARBA00004613"/>
    </source>
</evidence>
<comment type="caution">
    <text evidence="6">The sequence shown here is derived from an EMBL/GenBank/DDBJ whole genome shotgun (WGS) entry which is preliminary data.</text>
</comment>
<reference evidence="6 7" key="1">
    <citation type="submission" date="2023-08" db="EMBL/GenBank/DDBJ databases">
        <title>A Necator americanus chromosomal reference genome.</title>
        <authorList>
            <person name="Ilik V."/>
            <person name="Petrzelkova K.J."/>
            <person name="Pardy F."/>
            <person name="Fuh T."/>
            <person name="Niatou-Singa F.S."/>
            <person name="Gouil Q."/>
            <person name="Baker L."/>
            <person name="Ritchie M.E."/>
            <person name="Jex A.R."/>
            <person name="Gazzola D."/>
            <person name="Li H."/>
            <person name="Toshio Fujiwara R."/>
            <person name="Zhan B."/>
            <person name="Aroian R.V."/>
            <person name="Pafco B."/>
            <person name="Schwarz E.M."/>
        </authorList>
    </citation>
    <scope>NUCLEOTIDE SEQUENCE [LARGE SCALE GENOMIC DNA]</scope>
    <source>
        <strain evidence="6 7">Aroian</strain>
        <tissue evidence="6">Whole animal</tissue>
    </source>
</reference>
<evidence type="ECO:0000256" key="4">
    <source>
        <dbReference type="SAM" id="SignalP"/>
    </source>
</evidence>
<dbReference type="PANTHER" id="PTHR11844">
    <property type="entry name" value="METALLOPROTEASE INHIBITOR"/>
    <property type="match status" value="1"/>
</dbReference>
<keyword evidence="3" id="KW-1015">Disulfide bond</keyword>
<evidence type="ECO:0000256" key="2">
    <source>
        <dbReference type="ARBA" id="ARBA00022525"/>
    </source>
</evidence>
<feature type="domain" description="NTR" evidence="5">
    <location>
        <begin position="21"/>
        <end position="154"/>
    </location>
</feature>
<keyword evidence="7" id="KW-1185">Reference proteome</keyword>
<dbReference type="SUPFAM" id="SSF50242">
    <property type="entry name" value="TIMP-like"/>
    <property type="match status" value="1"/>
</dbReference>
<dbReference type="EMBL" id="JAVFWL010000001">
    <property type="protein sequence ID" value="KAK6726018.1"/>
    <property type="molecule type" value="Genomic_DNA"/>
</dbReference>
<evidence type="ECO:0000313" key="7">
    <source>
        <dbReference type="Proteomes" id="UP001303046"/>
    </source>
</evidence>
<gene>
    <name evidence="6" type="primary">Necator_chrI.g497</name>
    <name evidence="6" type="ORF">RB195_004375</name>
</gene>
<dbReference type="Gene3D" id="2.40.50.120">
    <property type="match status" value="1"/>
</dbReference>
<accession>A0ABR1BLM2</accession>
<keyword evidence="4" id="KW-0732">Signal</keyword>
<dbReference type="SMART" id="SM00206">
    <property type="entry name" value="NTR"/>
    <property type="match status" value="1"/>
</dbReference>
<evidence type="ECO:0000256" key="3">
    <source>
        <dbReference type="ARBA" id="ARBA00023157"/>
    </source>
</evidence>
<comment type="subcellular location">
    <subcellularLocation>
        <location evidence="1">Secreted</location>
    </subcellularLocation>
</comment>
<proteinExistence type="predicted"/>
<dbReference type="PANTHER" id="PTHR11844:SF25">
    <property type="entry name" value="NTR DOMAIN-CONTAINING PROTEIN"/>
    <property type="match status" value="1"/>
</dbReference>
<dbReference type="PROSITE" id="PS51257">
    <property type="entry name" value="PROKAR_LIPOPROTEIN"/>
    <property type="match status" value="1"/>
</dbReference>
<organism evidence="6 7">
    <name type="scientific">Necator americanus</name>
    <name type="common">Human hookworm</name>
    <dbReference type="NCBI Taxonomy" id="51031"/>
    <lineage>
        <taxon>Eukaryota</taxon>
        <taxon>Metazoa</taxon>
        <taxon>Ecdysozoa</taxon>
        <taxon>Nematoda</taxon>
        <taxon>Chromadorea</taxon>
        <taxon>Rhabditida</taxon>
        <taxon>Rhabditina</taxon>
        <taxon>Rhabditomorpha</taxon>
        <taxon>Strongyloidea</taxon>
        <taxon>Ancylostomatidae</taxon>
        <taxon>Bunostominae</taxon>
        <taxon>Necator</taxon>
    </lineage>
</organism>
<evidence type="ECO:0000259" key="5">
    <source>
        <dbReference type="PROSITE" id="PS50189"/>
    </source>
</evidence>
<dbReference type="PROSITE" id="PS50189">
    <property type="entry name" value="NTR"/>
    <property type="match status" value="1"/>
</dbReference>
<dbReference type="InterPro" id="IPR008993">
    <property type="entry name" value="TIMP-like_OB-fold"/>
</dbReference>
<keyword evidence="2" id="KW-0964">Secreted</keyword>
<sequence>MSLQMRVFIILLSCISTTVACSCFPQSANDVFCRADWVSRVKINFFYNPHNDDTGMYDVIYTVHHICIYKKPANVRKLSSFVFTPSSDGLCGLRMEVGREYLLSANSRISGTRRSDGKLYVYLCGQVTDEDYGGVSEWANVSPTLRGNLTTFLC</sequence>
<protein>
    <recommendedName>
        <fullName evidence="5">NTR domain-containing protein</fullName>
    </recommendedName>
</protein>
<dbReference type="Proteomes" id="UP001303046">
    <property type="component" value="Unassembled WGS sequence"/>
</dbReference>
<feature type="chain" id="PRO_5045830053" description="NTR domain-containing protein" evidence="4">
    <location>
        <begin position="21"/>
        <end position="154"/>
    </location>
</feature>
<dbReference type="InterPro" id="IPR001820">
    <property type="entry name" value="TIMP"/>
</dbReference>
<evidence type="ECO:0000313" key="6">
    <source>
        <dbReference type="EMBL" id="KAK6726018.1"/>
    </source>
</evidence>